<dbReference type="Proteomes" id="UP000219522">
    <property type="component" value="Unassembled WGS sequence"/>
</dbReference>
<dbReference type="EMBL" id="OCSU01000002">
    <property type="protein sequence ID" value="SOE82083.1"/>
    <property type="molecule type" value="Genomic_DNA"/>
</dbReference>
<evidence type="ECO:0000313" key="2">
    <source>
        <dbReference type="Proteomes" id="UP000219522"/>
    </source>
</evidence>
<sequence length="182" mass="18390">MQVRLRNVKSNLASFAPLASPTFTGTVTAVTLSATGAITPSQTAGIVGTTTNNNASAGAVGEFVTATGTATSLTSGTVVNLASIPLTAGDWDVWGTVYFSNATGTTSTSQLAWCSTTSATAPAVPLYNIIGASIPQNTANSVNTQPLRISIASTTTVYVSGEAFFSGGTATGTGFIRARRIR</sequence>
<gene>
    <name evidence="1" type="ORF">SAMN05446927_5391</name>
</gene>
<proteinExistence type="predicted"/>
<name>A0A7Z7IAD9_9BURK</name>
<accession>A0A7Z7IAD9</accession>
<organism evidence="1 2">
    <name type="scientific">Caballeronia arationis</name>
    <dbReference type="NCBI Taxonomy" id="1777142"/>
    <lineage>
        <taxon>Bacteria</taxon>
        <taxon>Pseudomonadati</taxon>
        <taxon>Pseudomonadota</taxon>
        <taxon>Betaproteobacteria</taxon>
        <taxon>Burkholderiales</taxon>
        <taxon>Burkholderiaceae</taxon>
        <taxon>Caballeronia</taxon>
    </lineage>
</organism>
<evidence type="ECO:0000313" key="1">
    <source>
        <dbReference type="EMBL" id="SOE82083.1"/>
    </source>
</evidence>
<protein>
    <submittedName>
        <fullName evidence="1">Uncharacterized protein</fullName>
    </submittedName>
</protein>
<dbReference type="AlphaFoldDB" id="A0A7Z7IAD9"/>
<keyword evidence="2" id="KW-1185">Reference proteome</keyword>
<reference evidence="1 2" key="1">
    <citation type="submission" date="2017-09" db="EMBL/GenBank/DDBJ databases">
        <authorList>
            <person name="Varghese N."/>
            <person name="Submissions S."/>
        </authorList>
    </citation>
    <scope>NUCLEOTIDE SEQUENCE [LARGE SCALE GENOMIC DNA]</scope>
    <source>
        <strain evidence="1 2">OK806</strain>
    </source>
</reference>
<comment type="caution">
    <text evidence="1">The sequence shown here is derived from an EMBL/GenBank/DDBJ whole genome shotgun (WGS) entry which is preliminary data.</text>
</comment>